<dbReference type="OrthoDB" id="9815541at2"/>
<gene>
    <name evidence="2" type="ORF">FNX44_027750</name>
</gene>
<evidence type="ECO:0000259" key="1">
    <source>
        <dbReference type="SMART" id="SM00530"/>
    </source>
</evidence>
<keyword evidence="3" id="KW-1185">Reference proteome</keyword>
<dbReference type="Gene3D" id="1.10.260.40">
    <property type="entry name" value="lambda repressor-like DNA-binding domains"/>
    <property type="match status" value="1"/>
</dbReference>
<evidence type="ECO:0000313" key="2">
    <source>
        <dbReference type="EMBL" id="MQS05556.1"/>
    </source>
</evidence>
<dbReference type="CDD" id="cd00093">
    <property type="entry name" value="HTH_XRE"/>
    <property type="match status" value="1"/>
</dbReference>
<evidence type="ECO:0000313" key="3">
    <source>
        <dbReference type="Proteomes" id="UP000320857"/>
    </source>
</evidence>
<dbReference type="GO" id="GO:0003677">
    <property type="term" value="F:DNA binding"/>
    <property type="evidence" value="ECO:0007669"/>
    <property type="project" value="InterPro"/>
</dbReference>
<dbReference type="AlphaFoldDB" id="A0A5P0YZ37"/>
<feature type="non-terminal residue" evidence="2">
    <location>
        <position position="103"/>
    </location>
</feature>
<dbReference type="InterPro" id="IPR010982">
    <property type="entry name" value="Lambda_DNA-bd_dom_sf"/>
</dbReference>
<dbReference type="SMART" id="SM00530">
    <property type="entry name" value="HTH_XRE"/>
    <property type="match status" value="1"/>
</dbReference>
<dbReference type="InterPro" id="IPR001387">
    <property type="entry name" value="Cro/C1-type_HTH"/>
</dbReference>
<name>A0A5P0YZ37_9ACTN</name>
<dbReference type="RefSeq" id="WP_153507824.1">
    <property type="nucleotide sequence ID" value="NZ_VJYK02000699.1"/>
</dbReference>
<sequence length="103" mass="11441">MARWRPLPDVLPPEVRRFVERLRLLKDRTGLSLNALAAKSGYSASSWYRYLGAVTLPPWEAVAALARVAGVRDDDLSRLRVMWEAASEARRPTTATTATTATT</sequence>
<comment type="caution">
    <text evidence="2">The sequence shown here is derived from an EMBL/GenBank/DDBJ whole genome shotgun (WGS) entry which is preliminary data.</text>
</comment>
<organism evidence="2 3">
    <name type="scientific">Streptomyces alkaliterrae</name>
    <dbReference type="NCBI Taxonomy" id="2213162"/>
    <lineage>
        <taxon>Bacteria</taxon>
        <taxon>Bacillati</taxon>
        <taxon>Actinomycetota</taxon>
        <taxon>Actinomycetes</taxon>
        <taxon>Kitasatosporales</taxon>
        <taxon>Streptomycetaceae</taxon>
        <taxon>Streptomyces</taxon>
    </lineage>
</organism>
<dbReference type="SUPFAM" id="SSF47413">
    <property type="entry name" value="lambda repressor-like DNA-binding domains"/>
    <property type="match status" value="1"/>
</dbReference>
<reference evidence="2 3" key="1">
    <citation type="submission" date="2019-10" db="EMBL/GenBank/DDBJ databases">
        <title>Streptomyces sp. nov., a novel actinobacterium isolated from alkaline environment.</title>
        <authorList>
            <person name="Golinska P."/>
        </authorList>
    </citation>
    <scope>NUCLEOTIDE SEQUENCE [LARGE SCALE GENOMIC DNA]</scope>
    <source>
        <strain evidence="2 3">OF1</strain>
    </source>
</reference>
<accession>A0A5P0YZ37</accession>
<feature type="domain" description="HTH cro/C1-type" evidence="1">
    <location>
        <begin position="21"/>
        <end position="76"/>
    </location>
</feature>
<proteinExistence type="predicted"/>
<dbReference type="EMBL" id="VJYK02000699">
    <property type="protein sequence ID" value="MQS05556.1"/>
    <property type="molecule type" value="Genomic_DNA"/>
</dbReference>
<protein>
    <submittedName>
        <fullName evidence="2">Helix-turn-helix domain-containing protein</fullName>
    </submittedName>
</protein>
<dbReference type="Pfam" id="PF13560">
    <property type="entry name" value="HTH_31"/>
    <property type="match status" value="1"/>
</dbReference>
<dbReference type="Proteomes" id="UP000320857">
    <property type="component" value="Unassembled WGS sequence"/>
</dbReference>